<dbReference type="Proteomes" id="UP000663870">
    <property type="component" value="Unassembled WGS sequence"/>
</dbReference>
<organism evidence="1 9">
    <name type="scientific">Rotaria sordida</name>
    <dbReference type="NCBI Taxonomy" id="392033"/>
    <lineage>
        <taxon>Eukaryota</taxon>
        <taxon>Metazoa</taxon>
        <taxon>Spiralia</taxon>
        <taxon>Gnathifera</taxon>
        <taxon>Rotifera</taxon>
        <taxon>Eurotatoria</taxon>
        <taxon>Bdelloidea</taxon>
        <taxon>Philodinida</taxon>
        <taxon>Philodinidae</taxon>
        <taxon>Rotaria</taxon>
    </lineage>
</organism>
<dbReference type="EMBL" id="CAJOBE010000082">
    <property type="protein sequence ID" value="CAF3563114.1"/>
    <property type="molecule type" value="Genomic_DNA"/>
</dbReference>
<evidence type="ECO:0000313" key="3">
    <source>
        <dbReference type="EMBL" id="CAF0835875.1"/>
    </source>
</evidence>
<evidence type="ECO:0000313" key="1">
    <source>
        <dbReference type="EMBL" id="CAF0767065.1"/>
    </source>
</evidence>
<accession>A0A813QHD2</accession>
<evidence type="ECO:0000313" key="9">
    <source>
        <dbReference type="Proteomes" id="UP000663854"/>
    </source>
</evidence>
<dbReference type="AlphaFoldDB" id="A0A813QHD2"/>
<gene>
    <name evidence="7" type="ORF">FNK824_LOCUS1555</name>
    <name evidence="8" type="ORF">JBS370_LOCUS4612</name>
    <name evidence="4" type="ORF">JXQ802_LOCUS13106</name>
    <name evidence="6" type="ORF">OTI717_LOCUS4323</name>
    <name evidence="1" type="ORF">PYM288_LOCUS2905</name>
    <name evidence="2" type="ORF">RFH988_LOCUS3993</name>
    <name evidence="3" type="ORF">SEV965_LOCUS2355</name>
    <name evidence="5" type="ORF">ZHD862_LOCUS14609</name>
</gene>
<dbReference type="Proteomes" id="UP000663882">
    <property type="component" value="Unassembled WGS sequence"/>
</dbReference>
<dbReference type="OrthoDB" id="10002290at2759"/>
<dbReference type="EMBL" id="CAJNOO010000100">
    <property type="protein sequence ID" value="CAF0802456.1"/>
    <property type="molecule type" value="Genomic_DNA"/>
</dbReference>
<dbReference type="EMBL" id="CAJNOU010000052">
    <property type="protein sequence ID" value="CAF0835875.1"/>
    <property type="molecule type" value="Genomic_DNA"/>
</dbReference>
<evidence type="ECO:0000313" key="8">
    <source>
        <dbReference type="EMBL" id="CAF3617457.1"/>
    </source>
</evidence>
<dbReference type="EMBL" id="CAJNOT010000639">
    <property type="protein sequence ID" value="CAF1042279.1"/>
    <property type="molecule type" value="Genomic_DNA"/>
</dbReference>
<dbReference type="Proteomes" id="UP000663836">
    <property type="component" value="Unassembled WGS sequence"/>
</dbReference>
<evidence type="ECO:0000313" key="2">
    <source>
        <dbReference type="EMBL" id="CAF0802456.1"/>
    </source>
</evidence>
<evidence type="ECO:0000313" key="6">
    <source>
        <dbReference type="EMBL" id="CAF3551464.1"/>
    </source>
</evidence>
<dbReference type="Proteomes" id="UP000663889">
    <property type="component" value="Unassembled WGS sequence"/>
</dbReference>
<comment type="caution">
    <text evidence="1">The sequence shown here is derived from an EMBL/GenBank/DDBJ whole genome shotgun (WGS) entry which is preliminary data.</text>
</comment>
<reference evidence="1" key="1">
    <citation type="submission" date="2021-02" db="EMBL/GenBank/DDBJ databases">
        <authorList>
            <person name="Nowell W R."/>
        </authorList>
    </citation>
    <scope>NUCLEOTIDE SEQUENCE</scope>
</reference>
<keyword evidence="10" id="KW-1185">Reference proteome</keyword>
<evidence type="ECO:0000313" key="10">
    <source>
        <dbReference type="Proteomes" id="UP000663870"/>
    </source>
</evidence>
<dbReference type="EMBL" id="CAJNOH010000020">
    <property type="protein sequence ID" value="CAF0767065.1"/>
    <property type="molecule type" value="Genomic_DNA"/>
</dbReference>
<dbReference type="EMBL" id="CAJOBD010000223">
    <property type="protein sequence ID" value="CAF3617457.1"/>
    <property type="molecule type" value="Genomic_DNA"/>
</dbReference>
<proteinExistence type="predicted"/>
<name>A0A813QHD2_9BILA</name>
<evidence type="ECO:0000313" key="4">
    <source>
        <dbReference type="EMBL" id="CAF0979579.1"/>
    </source>
</evidence>
<dbReference type="Proteomes" id="UP000663864">
    <property type="component" value="Unassembled WGS sequence"/>
</dbReference>
<protein>
    <submittedName>
        <fullName evidence="1">Uncharacterized protein</fullName>
    </submittedName>
</protein>
<evidence type="ECO:0000313" key="5">
    <source>
        <dbReference type="EMBL" id="CAF1042279.1"/>
    </source>
</evidence>
<dbReference type="Proteomes" id="UP000663854">
    <property type="component" value="Unassembled WGS sequence"/>
</dbReference>
<sequence length="74" mass="8500">MPSMIDLTLTSITLACLFGTLYLSNRMKKLKIQIDEKKSDIQITEENLWQLNTDLSRSILTKLRLLDRLSSSQA</sequence>
<dbReference type="EMBL" id="CAJOAX010000256">
    <property type="protein sequence ID" value="CAF3551464.1"/>
    <property type="molecule type" value="Genomic_DNA"/>
</dbReference>
<evidence type="ECO:0000313" key="7">
    <source>
        <dbReference type="EMBL" id="CAF3563114.1"/>
    </source>
</evidence>
<dbReference type="Proteomes" id="UP000663823">
    <property type="component" value="Unassembled WGS sequence"/>
</dbReference>
<dbReference type="EMBL" id="CAJNOL010000277">
    <property type="protein sequence ID" value="CAF0979579.1"/>
    <property type="molecule type" value="Genomic_DNA"/>
</dbReference>
<dbReference type="Proteomes" id="UP000663874">
    <property type="component" value="Unassembled WGS sequence"/>
</dbReference>